<evidence type="ECO:0000313" key="2">
    <source>
        <dbReference type="EMBL" id="AFL86342.1"/>
    </source>
</evidence>
<dbReference type="eggNOG" id="COG0438">
    <property type="taxonomic scope" value="Bacteria"/>
</dbReference>
<evidence type="ECO:0000259" key="1">
    <source>
        <dbReference type="Pfam" id="PF00534"/>
    </source>
</evidence>
<dbReference type="EMBL" id="CP003281">
    <property type="protein sequence ID" value="AFL86342.1"/>
    <property type="molecule type" value="Genomic_DNA"/>
</dbReference>
<gene>
    <name evidence="2" type="ordered locus">Belba_3870</name>
</gene>
<dbReference type="CDD" id="cd03801">
    <property type="entry name" value="GT4_PimA-like"/>
    <property type="match status" value="1"/>
</dbReference>
<dbReference type="Gene3D" id="3.40.50.2000">
    <property type="entry name" value="Glycogen Phosphorylase B"/>
    <property type="match status" value="2"/>
</dbReference>
<dbReference type="AlphaFoldDB" id="I3ZAS4"/>
<sequence length="329" mass="37499">MVLKPILIHFHFHKRKTGLTSSIESVLPYFNQDFETYIFGDLIDWKKISWKSILELVFKQRYFIIHAHRNNEILRALFLRRLGGKFKIVATRHAESKPTKMTLYLLSKVDEVVTLTQSMKEHLPLKSTLISHGVNTDLFVPVENVKLKGVNQENIICVAGRVRERKGHEVFINAIVPLLKKHQNWAAVIVGKVDDHRFLEKLKTIIKNSDVEDQVYFFPESKNIKEFYQASKITVVPSFSEGFSLVCLEAMACGSTVIATQDVGVHGDVITHGEHGFLFPAGDTGKLQHLLSEILLGNVKLVKDNGRNQIVNNWSAKKEANSLIDLYRK</sequence>
<keyword evidence="3" id="KW-1185">Reference proteome</keyword>
<organism evidence="2 3">
    <name type="scientific">Belliella baltica (strain DSM 15883 / CIP 108006 / LMG 21964 / BA134)</name>
    <dbReference type="NCBI Taxonomy" id="866536"/>
    <lineage>
        <taxon>Bacteria</taxon>
        <taxon>Pseudomonadati</taxon>
        <taxon>Bacteroidota</taxon>
        <taxon>Cytophagia</taxon>
        <taxon>Cytophagales</taxon>
        <taxon>Cyclobacteriaceae</taxon>
        <taxon>Belliella</taxon>
    </lineage>
</organism>
<dbReference type="KEGG" id="bbd:Belba_3870"/>
<dbReference type="InterPro" id="IPR001296">
    <property type="entry name" value="Glyco_trans_1"/>
</dbReference>
<dbReference type="PANTHER" id="PTHR12526">
    <property type="entry name" value="GLYCOSYLTRANSFERASE"/>
    <property type="match status" value="1"/>
</dbReference>
<dbReference type="Proteomes" id="UP000006050">
    <property type="component" value="Chromosome"/>
</dbReference>
<evidence type="ECO:0000313" key="3">
    <source>
        <dbReference type="Proteomes" id="UP000006050"/>
    </source>
</evidence>
<proteinExistence type="predicted"/>
<dbReference type="HOGENOM" id="CLU_009583_1_0_10"/>
<dbReference type="RefSeq" id="WP_014774274.1">
    <property type="nucleotide sequence ID" value="NC_018010.1"/>
</dbReference>
<feature type="domain" description="Glycosyl transferase family 1" evidence="1">
    <location>
        <begin position="151"/>
        <end position="301"/>
    </location>
</feature>
<keyword evidence="2" id="KW-0808">Transferase</keyword>
<dbReference type="SUPFAM" id="SSF53756">
    <property type="entry name" value="UDP-Glycosyltransferase/glycogen phosphorylase"/>
    <property type="match status" value="1"/>
</dbReference>
<dbReference type="STRING" id="866536.Belba_3870"/>
<dbReference type="OrthoDB" id="7560678at2"/>
<reference evidence="3" key="1">
    <citation type="submission" date="2012-06" db="EMBL/GenBank/DDBJ databases">
        <title>The complete genome of Belliella baltica DSM 15883.</title>
        <authorList>
            <person name="Lucas S."/>
            <person name="Copeland A."/>
            <person name="Lapidus A."/>
            <person name="Goodwin L."/>
            <person name="Pitluck S."/>
            <person name="Peters L."/>
            <person name="Mikhailova N."/>
            <person name="Davenport K."/>
            <person name="Kyrpides N."/>
            <person name="Mavromatis K."/>
            <person name="Pagani I."/>
            <person name="Ivanova N."/>
            <person name="Ovchinnikova G."/>
            <person name="Zeytun A."/>
            <person name="Detter J.C."/>
            <person name="Han C."/>
            <person name="Land M."/>
            <person name="Hauser L."/>
            <person name="Markowitz V."/>
            <person name="Cheng J.-F."/>
            <person name="Hugenholtz P."/>
            <person name="Woyke T."/>
            <person name="Wu D."/>
            <person name="Tindall B."/>
            <person name="Pomrenke H."/>
            <person name="Brambilla E."/>
            <person name="Klenk H.-P."/>
            <person name="Eisen J.A."/>
        </authorList>
    </citation>
    <scope>NUCLEOTIDE SEQUENCE [LARGE SCALE GENOMIC DNA]</scope>
    <source>
        <strain evidence="3">DSM 15883 / CIP 108006 / LMG 21964 / BA134</strain>
    </source>
</reference>
<dbReference type="Pfam" id="PF00534">
    <property type="entry name" value="Glycos_transf_1"/>
    <property type="match status" value="1"/>
</dbReference>
<protein>
    <submittedName>
        <fullName evidence="2">Glycosyltransferase</fullName>
    </submittedName>
</protein>
<accession>I3ZAS4</accession>
<dbReference type="GO" id="GO:0016757">
    <property type="term" value="F:glycosyltransferase activity"/>
    <property type="evidence" value="ECO:0007669"/>
    <property type="project" value="InterPro"/>
</dbReference>
<name>I3ZAS4_BELBD</name>